<evidence type="ECO:0000256" key="4">
    <source>
        <dbReference type="SAM" id="MobiDB-lite"/>
    </source>
</evidence>
<dbReference type="Pfam" id="PF00072">
    <property type="entry name" value="Response_reg"/>
    <property type="match status" value="1"/>
</dbReference>
<feature type="region of interest" description="Disordered" evidence="4">
    <location>
        <begin position="181"/>
        <end position="201"/>
    </location>
</feature>
<keyword evidence="1 3" id="KW-0597">Phosphoprotein</keyword>
<feature type="region of interest" description="Disordered" evidence="4">
    <location>
        <begin position="242"/>
        <end position="261"/>
    </location>
</feature>
<name>A0A4U0X6S2_9PEZI</name>
<dbReference type="Gene3D" id="3.40.50.2300">
    <property type="match status" value="1"/>
</dbReference>
<dbReference type="CDD" id="cd17546">
    <property type="entry name" value="REC_hyHK_CKI1_RcsC-like"/>
    <property type="match status" value="1"/>
</dbReference>
<dbReference type="STRING" id="329884.A0A4U0X6S2"/>
<feature type="non-terminal residue" evidence="6">
    <location>
        <position position="1"/>
    </location>
</feature>
<keyword evidence="7" id="KW-1185">Reference proteome</keyword>
<comment type="caution">
    <text evidence="6">The sequence shown here is derived from an EMBL/GenBank/DDBJ whole genome shotgun (WGS) entry which is preliminary data.</text>
</comment>
<feature type="region of interest" description="Disordered" evidence="4">
    <location>
        <begin position="100"/>
        <end position="132"/>
    </location>
</feature>
<dbReference type="EMBL" id="NAJQ01000319">
    <property type="protein sequence ID" value="TKA72194.1"/>
    <property type="molecule type" value="Genomic_DNA"/>
</dbReference>
<dbReference type="InterPro" id="IPR011006">
    <property type="entry name" value="CheY-like_superfamily"/>
</dbReference>
<feature type="compositionally biased region" description="Basic and acidic residues" evidence="4">
    <location>
        <begin position="181"/>
        <end position="194"/>
    </location>
</feature>
<gene>
    <name evidence="6" type="ORF">B0A55_06959</name>
</gene>
<dbReference type="SUPFAM" id="SSF52172">
    <property type="entry name" value="CheY-like"/>
    <property type="match status" value="1"/>
</dbReference>
<dbReference type="InterPro" id="IPR001789">
    <property type="entry name" value="Sig_transdc_resp-reg_receiver"/>
</dbReference>
<evidence type="ECO:0000256" key="3">
    <source>
        <dbReference type="PROSITE-ProRule" id="PRU00169"/>
    </source>
</evidence>
<feature type="compositionally biased region" description="Polar residues" evidence="4">
    <location>
        <begin position="110"/>
        <end position="130"/>
    </location>
</feature>
<reference evidence="6 7" key="1">
    <citation type="submission" date="2017-03" db="EMBL/GenBank/DDBJ databases">
        <title>Genomes of endolithic fungi from Antarctica.</title>
        <authorList>
            <person name="Coleine C."/>
            <person name="Masonjones S."/>
            <person name="Stajich J.E."/>
        </authorList>
    </citation>
    <scope>NUCLEOTIDE SEQUENCE [LARGE SCALE GENOMIC DNA]</scope>
    <source>
        <strain evidence="6 7">CCFEE 5184</strain>
    </source>
</reference>
<dbReference type="PANTHER" id="PTHR45339">
    <property type="entry name" value="HYBRID SIGNAL TRANSDUCTION HISTIDINE KINASE J"/>
    <property type="match status" value="1"/>
</dbReference>
<dbReference type="OrthoDB" id="3945455at2759"/>
<accession>A0A4U0X6S2</accession>
<protein>
    <recommendedName>
        <fullName evidence="5">Response regulatory domain-containing protein</fullName>
    </recommendedName>
</protein>
<dbReference type="PROSITE" id="PS50110">
    <property type="entry name" value="RESPONSE_REGULATORY"/>
    <property type="match status" value="1"/>
</dbReference>
<dbReference type="AlphaFoldDB" id="A0A4U0X6S2"/>
<evidence type="ECO:0000313" key="6">
    <source>
        <dbReference type="EMBL" id="TKA72194.1"/>
    </source>
</evidence>
<evidence type="ECO:0000256" key="2">
    <source>
        <dbReference type="ARBA" id="ARBA00023012"/>
    </source>
</evidence>
<evidence type="ECO:0000256" key="1">
    <source>
        <dbReference type="ARBA" id="ARBA00022553"/>
    </source>
</evidence>
<dbReference type="PANTHER" id="PTHR45339:SF1">
    <property type="entry name" value="HYBRID SIGNAL TRANSDUCTION HISTIDINE KINASE J"/>
    <property type="match status" value="1"/>
</dbReference>
<feature type="domain" description="Response regulatory" evidence="5">
    <location>
        <begin position="1"/>
        <end position="89"/>
    </location>
</feature>
<sequence>HPVDEQHPRPDIILMDVQMPIMDGYRATYTIRNAKPFVSNPRVRDTPIVAMTASAIQGDREKCQMAGMDDYLAKPVKKPNLEKMLIKWALEGKKRAISALTRGGAPQRPKISQRNSSAISNGSAQSPQDHLTSELERLEAYHRTALERSSEAPGDKALRRQQAGEKAILLRDDVLIESGEDPRVKFGGHEKTGSRAEQGQALTAGNMQLHAGNEERRAENGEDTASLFVTVGDVGTVNSLALGRASTAPSPSSHSKRSTLG</sequence>
<evidence type="ECO:0000259" key="5">
    <source>
        <dbReference type="PROSITE" id="PS50110"/>
    </source>
</evidence>
<dbReference type="GO" id="GO:0000160">
    <property type="term" value="P:phosphorelay signal transduction system"/>
    <property type="evidence" value="ECO:0007669"/>
    <property type="project" value="UniProtKB-KW"/>
</dbReference>
<feature type="modified residue" description="4-aspartylphosphate" evidence="3">
    <location>
        <position position="16"/>
    </location>
</feature>
<keyword evidence="2" id="KW-0902">Two-component regulatory system</keyword>
<proteinExistence type="predicted"/>
<dbReference type="Proteomes" id="UP000309340">
    <property type="component" value="Unassembled WGS sequence"/>
</dbReference>
<organism evidence="6 7">
    <name type="scientific">Friedmanniomyces simplex</name>
    <dbReference type="NCBI Taxonomy" id="329884"/>
    <lineage>
        <taxon>Eukaryota</taxon>
        <taxon>Fungi</taxon>
        <taxon>Dikarya</taxon>
        <taxon>Ascomycota</taxon>
        <taxon>Pezizomycotina</taxon>
        <taxon>Dothideomycetes</taxon>
        <taxon>Dothideomycetidae</taxon>
        <taxon>Mycosphaerellales</taxon>
        <taxon>Teratosphaeriaceae</taxon>
        <taxon>Friedmanniomyces</taxon>
    </lineage>
</organism>
<evidence type="ECO:0000313" key="7">
    <source>
        <dbReference type="Proteomes" id="UP000309340"/>
    </source>
</evidence>